<feature type="compositionally biased region" description="Basic residues" evidence="6">
    <location>
        <begin position="343"/>
        <end position="352"/>
    </location>
</feature>
<keyword evidence="5 7" id="KW-0472">Membrane</keyword>
<feature type="region of interest" description="Disordered" evidence="6">
    <location>
        <begin position="329"/>
        <end position="356"/>
    </location>
</feature>
<feature type="transmembrane region" description="Helical" evidence="7">
    <location>
        <begin position="157"/>
        <end position="178"/>
    </location>
</feature>
<dbReference type="InterPro" id="IPR018787">
    <property type="entry name" value="DUF2371_TMEM200"/>
</dbReference>
<gene>
    <name evidence="8" type="ORF">Fcan01_02009</name>
</gene>
<evidence type="ECO:0000256" key="3">
    <source>
        <dbReference type="ARBA" id="ARBA00022692"/>
    </source>
</evidence>
<feature type="region of interest" description="Disordered" evidence="6">
    <location>
        <begin position="371"/>
        <end position="396"/>
    </location>
</feature>
<evidence type="ECO:0000256" key="4">
    <source>
        <dbReference type="ARBA" id="ARBA00022989"/>
    </source>
</evidence>
<feature type="region of interest" description="Disordered" evidence="6">
    <location>
        <begin position="1"/>
        <end position="42"/>
    </location>
</feature>
<evidence type="ECO:0000256" key="7">
    <source>
        <dbReference type="SAM" id="Phobius"/>
    </source>
</evidence>
<dbReference type="AlphaFoldDB" id="A0A226EZH2"/>
<name>A0A226EZH2_FOLCA</name>
<feature type="region of interest" description="Disordered" evidence="6">
    <location>
        <begin position="258"/>
        <end position="286"/>
    </location>
</feature>
<keyword evidence="9" id="KW-1185">Reference proteome</keyword>
<dbReference type="GO" id="GO:0016020">
    <property type="term" value="C:membrane"/>
    <property type="evidence" value="ECO:0007669"/>
    <property type="project" value="UniProtKB-SubCell"/>
</dbReference>
<keyword evidence="3 7" id="KW-0812">Transmembrane</keyword>
<proteinExistence type="inferred from homology"/>
<protein>
    <recommendedName>
        <fullName evidence="10">Transmembrane protein 200A</fullName>
    </recommendedName>
</protein>
<feature type="transmembrane region" description="Helical" evidence="7">
    <location>
        <begin position="95"/>
        <end position="121"/>
    </location>
</feature>
<comment type="caution">
    <text evidence="8">The sequence shown here is derived from an EMBL/GenBank/DDBJ whole genome shotgun (WGS) entry which is preliminary data.</text>
</comment>
<evidence type="ECO:0000256" key="6">
    <source>
        <dbReference type="SAM" id="MobiDB-lite"/>
    </source>
</evidence>
<feature type="compositionally biased region" description="Low complexity" evidence="6">
    <location>
        <begin position="331"/>
        <end position="342"/>
    </location>
</feature>
<dbReference type="PANTHER" id="PTHR31815">
    <property type="entry name" value="AGAP005329-PA"/>
    <property type="match status" value="1"/>
</dbReference>
<organism evidence="8 9">
    <name type="scientific">Folsomia candida</name>
    <name type="common">Springtail</name>
    <dbReference type="NCBI Taxonomy" id="158441"/>
    <lineage>
        <taxon>Eukaryota</taxon>
        <taxon>Metazoa</taxon>
        <taxon>Ecdysozoa</taxon>
        <taxon>Arthropoda</taxon>
        <taxon>Hexapoda</taxon>
        <taxon>Collembola</taxon>
        <taxon>Entomobryomorpha</taxon>
        <taxon>Isotomoidea</taxon>
        <taxon>Isotomidae</taxon>
        <taxon>Proisotominae</taxon>
        <taxon>Folsomia</taxon>
    </lineage>
</organism>
<reference evidence="8 9" key="1">
    <citation type="submission" date="2015-12" db="EMBL/GenBank/DDBJ databases">
        <title>The genome of Folsomia candida.</title>
        <authorList>
            <person name="Faddeeva A."/>
            <person name="Derks M.F."/>
            <person name="Anvar Y."/>
            <person name="Smit S."/>
            <person name="Van Straalen N."/>
            <person name="Roelofs D."/>
        </authorList>
    </citation>
    <scope>NUCLEOTIDE SEQUENCE [LARGE SCALE GENOMIC DNA]</scope>
    <source>
        <strain evidence="8 9">VU population</strain>
        <tissue evidence="8">Whole body</tissue>
    </source>
</reference>
<comment type="similarity">
    <text evidence="2">Belongs to the TMEM200 family.</text>
</comment>
<keyword evidence="4 7" id="KW-1133">Transmembrane helix</keyword>
<comment type="subcellular location">
    <subcellularLocation>
        <location evidence="1">Membrane</location>
        <topology evidence="1">Multi-pass membrane protein</topology>
    </subcellularLocation>
</comment>
<evidence type="ECO:0008006" key="10">
    <source>
        <dbReference type="Google" id="ProtNLM"/>
    </source>
</evidence>
<dbReference type="PANTHER" id="PTHR31815:SF1">
    <property type="entry name" value="TRANSMEMBRANE PROTEIN 200C"/>
    <property type="match status" value="1"/>
</dbReference>
<dbReference type="OrthoDB" id="9994280at2759"/>
<sequence>MFPPHISTRTLNLERERRSPRLSASSPNGVKEMADLDTVTPPGGRLLSRMGRRIQNQRRWSLTTSARHRRQVKRQLNPPVMWNFQGMRGKMPSNCLWHAAQALFLGCLLFSIGTVMSYFGFEADGVFTSNGTAVAGGRAYFYEDARGSNVKFSKLSYAGPIIMGLGGFIIVAACVMTFESRDSAAKVGPAAFVASDETSLPYPVIMKPRTSRGRAEVRTIATQTDHSSSDTLHNLHIFDKKNLLETFRKFSRTVRQSSSKEDDIHRCPSAPNLYDEEDPSKPNVPKPAAIAARRSSCLPKFRNRVPPPVLRQAVSIDCSSSSPFLPITPRSSNMSQLLPSSSGHHHHSHHHNPVGGSCGHIKIRKGMHRTSTNVSSDRTLGSGDITSPNSQSTSRAVSTLSMENTSSFGSGVTVKQCVGESGGGGGTVDLHLPGNGMVTLNVIHTSGNMLSSSSTCLRTLSPHSSYHSQSDDSSFDMGSVKSDNVLLPKSPMKPFKSFRSFGSESFGRPTLVRQAKVEAEIVCIPDSDSEEAIPEVEHESDTD</sequence>
<evidence type="ECO:0000256" key="2">
    <source>
        <dbReference type="ARBA" id="ARBA00005308"/>
    </source>
</evidence>
<dbReference type="Proteomes" id="UP000198287">
    <property type="component" value="Unassembled WGS sequence"/>
</dbReference>
<evidence type="ECO:0000256" key="5">
    <source>
        <dbReference type="ARBA" id="ARBA00023136"/>
    </source>
</evidence>
<dbReference type="STRING" id="158441.A0A226EZH2"/>
<evidence type="ECO:0000313" key="9">
    <source>
        <dbReference type="Proteomes" id="UP000198287"/>
    </source>
</evidence>
<dbReference type="EMBL" id="LNIX01000001">
    <property type="protein sequence ID" value="OXA62963.1"/>
    <property type="molecule type" value="Genomic_DNA"/>
</dbReference>
<accession>A0A226EZH2</accession>
<evidence type="ECO:0000256" key="1">
    <source>
        <dbReference type="ARBA" id="ARBA00004141"/>
    </source>
</evidence>
<evidence type="ECO:0000313" key="8">
    <source>
        <dbReference type="EMBL" id="OXA62963.1"/>
    </source>
</evidence>